<evidence type="ECO:0000256" key="1">
    <source>
        <dbReference type="SAM" id="MobiDB-lite"/>
    </source>
</evidence>
<gene>
    <name evidence="2" type="ORF">SARC_15397</name>
</gene>
<dbReference type="GeneID" id="25915901"/>
<feature type="region of interest" description="Disordered" evidence="1">
    <location>
        <begin position="1"/>
        <end position="186"/>
    </location>
</feature>
<dbReference type="AlphaFoldDB" id="A0A0L0F5Q7"/>
<feature type="compositionally biased region" description="Polar residues" evidence="1">
    <location>
        <begin position="53"/>
        <end position="76"/>
    </location>
</feature>
<accession>A0A0L0F5Q7</accession>
<evidence type="ECO:0000313" key="2">
    <source>
        <dbReference type="EMBL" id="KNC72057.1"/>
    </source>
</evidence>
<reference evidence="2 3" key="1">
    <citation type="submission" date="2011-02" db="EMBL/GenBank/DDBJ databases">
        <title>The Genome Sequence of Sphaeroforma arctica JP610.</title>
        <authorList>
            <consortium name="The Broad Institute Genome Sequencing Platform"/>
            <person name="Russ C."/>
            <person name="Cuomo C."/>
            <person name="Young S.K."/>
            <person name="Zeng Q."/>
            <person name="Gargeya S."/>
            <person name="Alvarado L."/>
            <person name="Berlin A."/>
            <person name="Chapman S.B."/>
            <person name="Chen Z."/>
            <person name="Freedman E."/>
            <person name="Gellesch M."/>
            <person name="Goldberg J."/>
            <person name="Griggs A."/>
            <person name="Gujja S."/>
            <person name="Heilman E."/>
            <person name="Heiman D."/>
            <person name="Howarth C."/>
            <person name="Mehta T."/>
            <person name="Neiman D."/>
            <person name="Pearson M."/>
            <person name="Roberts A."/>
            <person name="Saif S."/>
            <person name="Shea T."/>
            <person name="Shenoy N."/>
            <person name="Sisk P."/>
            <person name="Stolte C."/>
            <person name="Sykes S."/>
            <person name="White J."/>
            <person name="Yandava C."/>
            <person name="Burger G."/>
            <person name="Gray M.W."/>
            <person name="Holland P.W.H."/>
            <person name="King N."/>
            <person name="Lang F.B.F."/>
            <person name="Roger A.J."/>
            <person name="Ruiz-Trillo I."/>
            <person name="Haas B."/>
            <person name="Nusbaum C."/>
            <person name="Birren B."/>
        </authorList>
    </citation>
    <scope>NUCLEOTIDE SEQUENCE [LARGE SCALE GENOMIC DNA]</scope>
    <source>
        <strain evidence="2 3">JP610</strain>
    </source>
</reference>
<proteinExistence type="predicted"/>
<sequence>MPTPNGYGYDVSPNPPRREPPVPQGLPSSRAGTTSSNKPAPPASYKTPLPSDIPNTSTSTTASIKPANAQASTTSPARPKTPPVNRAPPASPPPFAKKQQNTATNATSAPASLNNSRPRNSSSSSSSRSKQQAPPLPPSRKVNAQTSIPAGVASTTQTQPAAVARRVPQSTDRPIPTKRPSEIKRE</sequence>
<feature type="compositionally biased region" description="Polar residues" evidence="1">
    <location>
        <begin position="142"/>
        <end position="160"/>
    </location>
</feature>
<feature type="non-terminal residue" evidence="2">
    <location>
        <position position="186"/>
    </location>
</feature>
<keyword evidence="3" id="KW-1185">Reference proteome</keyword>
<dbReference type="RefSeq" id="XP_014145959.1">
    <property type="nucleotide sequence ID" value="XM_014290484.1"/>
</dbReference>
<feature type="compositionally biased region" description="Pro residues" evidence="1">
    <location>
        <begin position="79"/>
        <end position="95"/>
    </location>
</feature>
<evidence type="ECO:0000313" key="3">
    <source>
        <dbReference type="Proteomes" id="UP000054560"/>
    </source>
</evidence>
<feature type="compositionally biased region" description="Low complexity" evidence="1">
    <location>
        <begin position="101"/>
        <end position="129"/>
    </location>
</feature>
<organism evidence="2 3">
    <name type="scientific">Sphaeroforma arctica JP610</name>
    <dbReference type="NCBI Taxonomy" id="667725"/>
    <lineage>
        <taxon>Eukaryota</taxon>
        <taxon>Ichthyosporea</taxon>
        <taxon>Ichthyophonida</taxon>
        <taxon>Sphaeroforma</taxon>
    </lineage>
</organism>
<name>A0A0L0F5Q7_9EUKA</name>
<protein>
    <submittedName>
        <fullName evidence="2">Uncharacterized protein</fullName>
    </submittedName>
</protein>
<dbReference type="Proteomes" id="UP000054560">
    <property type="component" value="Unassembled WGS sequence"/>
</dbReference>
<dbReference type="EMBL" id="KQ247645">
    <property type="protein sequence ID" value="KNC72057.1"/>
    <property type="molecule type" value="Genomic_DNA"/>
</dbReference>